<dbReference type="PANTHER" id="PTHR42788">
    <property type="entry name" value="TAURINE IMPORT ATP-BINDING PROTEIN-RELATED"/>
    <property type="match status" value="1"/>
</dbReference>
<dbReference type="GO" id="GO:0005524">
    <property type="term" value="F:ATP binding"/>
    <property type="evidence" value="ECO:0007669"/>
    <property type="project" value="UniProtKB-KW"/>
</dbReference>
<dbReference type="InterPro" id="IPR003439">
    <property type="entry name" value="ABC_transporter-like_ATP-bd"/>
</dbReference>
<dbReference type="GO" id="GO:0016887">
    <property type="term" value="F:ATP hydrolysis activity"/>
    <property type="evidence" value="ECO:0007669"/>
    <property type="project" value="InterPro"/>
</dbReference>
<reference evidence="8 9" key="1">
    <citation type="submission" date="2019-02" db="EMBL/GenBank/DDBJ databases">
        <title>Deep-cultivation of Planctomycetes and their phenomic and genomic characterization uncovers novel biology.</title>
        <authorList>
            <person name="Wiegand S."/>
            <person name="Jogler M."/>
            <person name="Boedeker C."/>
            <person name="Pinto D."/>
            <person name="Vollmers J."/>
            <person name="Rivas-Marin E."/>
            <person name="Kohn T."/>
            <person name="Peeters S.H."/>
            <person name="Heuer A."/>
            <person name="Rast P."/>
            <person name="Oberbeckmann S."/>
            <person name="Bunk B."/>
            <person name="Jeske O."/>
            <person name="Meyerdierks A."/>
            <person name="Storesund J.E."/>
            <person name="Kallscheuer N."/>
            <person name="Luecker S."/>
            <person name="Lage O.M."/>
            <person name="Pohl T."/>
            <person name="Merkel B.J."/>
            <person name="Hornburger P."/>
            <person name="Mueller R.-W."/>
            <person name="Bruemmer F."/>
            <person name="Labrenz M."/>
            <person name="Spormann A.M."/>
            <person name="Op den Camp H."/>
            <person name="Overmann J."/>
            <person name="Amann R."/>
            <person name="Jetten M.S.M."/>
            <person name="Mascher T."/>
            <person name="Medema M.H."/>
            <person name="Devos D.P."/>
            <person name="Kaster A.-K."/>
            <person name="Ovreas L."/>
            <person name="Rohde M."/>
            <person name="Galperin M.Y."/>
            <person name="Jogler C."/>
        </authorList>
    </citation>
    <scope>NUCLEOTIDE SEQUENCE [LARGE SCALE GENOMIC DNA]</scope>
    <source>
        <strain evidence="8 9">EC9</strain>
    </source>
</reference>
<evidence type="ECO:0000256" key="2">
    <source>
        <dbReference type="ARBA" id="ARBA00022448"/>
    </source>
</evidence>
<evidence type="ECO:0000256" key="6">
    <source>
        <dbReference type="ARBA" id="ARBA00023136"/>
    </source>
</evidence>
<dbReference type="OrthoDB" id="2151853at2"/>
<keyword evidence="6" id="KW-0472">Membrane</keyword>
<keyword evidence="9" id="KW-1185">Reference proteome</keyword>
<organism evidence="8 9">
    <name type="scientific">Rosistilla ulvae</name>
    <dbReference type="NCBI Taxonomy" id="1930277"/>
    <lineage>
        <taxon>Bacteria</taxon>
        <taxon>Pseudomonadati</taxon>
        <taxon>Planctomycetota</taxon>
        <taxon>Planctomycetia</taxon>
        <taxon>Pirellulales</taxon>
        <taxon>Pirellulaceae</taxon>
        <taxon>Rosistilla</taxon>
    </lineage>
</organism>
<evidence type="ECO:0000256" key="1">
    <source>
        <dbReference type="ARBA" id="ARBA00004202"/>
    </source>
</evidence>
<keyword evidence="3" id="KW-1003">Cell membrane</keyword>
<evidence type="ECO:0000313" key="8">
    <source>
        <dbReference type="EMBL" id="QDS87088.1"/>
    </source>
</evidence>
<gene>
    <name evidence="8" type="primary">cmpD_2</name>
    <name evidence="8" type="ORF">EC9_12640</name>
</gene>
<dbReference type="AlphaFoldDB" id="A0A517LWU1"/>
<evidence type="ECO:0000256" key="5">
    <source>
        <dbReference type="ARBA" id="ARBA00022840"/>
    </source>
</evidence>
<dbReference type="InterPro" id="IPR003593">
    <property type="entry name" value="AAA+_ATPase"/>
</dbReference>
<comment type="subcellular location">
    <subcellularLocation>
        <location evidence="1">Cell membrane</location>
        <topology evidence="1">Peripheral membrane protein</topology>
    </subcellularLocation>
</comment>
<feature type="domain" description="ABC transporter" evidence="7">
    <location>
        <begin position="40"/>
        <end position="273"/>
    </location>
</feature>
<keyword evidence="2" id="KW-0813">Transport</keyword>
<protein>
    <submittedName>
        <fullName evidence="8">Bicarbonate transport ATP-binding protein CmpD</fullName>
        <ecNumber evidence="8">3.6.3.-</ecNumber>
    </submittedName>
</protein>
<dbReference type="EMBL" id="CP036261">
    <property type="protein sequence ID" value="QDS87088.1"/>
    <property type="molecule type" value="Genomic_DNA"/>
</dbReference>
<dbReference type="InterPro" id="IPR027417">
    <property type="entry name" value="P-loop_NTPase"/>
</dbReference>
<evidence type="ECO:0000259" key="7">
    <source>
        <dbReference type="PROSITE" id="PS50893"/>
    </source>
</evidence>
<evidence type="ECO:0000256" key="4">
    <source>
        <dbReference type="ARBA" id="ARBA00022741"/>
    </source>
</evidence>
<name>A0A517LWU1_9BACT</name>
<dbReference type="Proteomes" id="UP000319557">
    <property type="component" value="Chromosome"/>
</dbReference>
<evidence type="ECO:0000313" key="9">
    <source>
        <dbReference type="Proteomes" id="UP000319557"/>
    </source>
</evidence>
<dbReference type="GO" id="GO:0005886">
    <property type="term" value="C:plasma membrane"/>
    <property type="evidence" value="ECO:0007669"/>
    <property type="project" value="UniProtKB-SubCell"/>
</dbReference>
<dbReference type="SUPFAM" id="SSF52540">
    <property type="entry name" value="P-loop containing nucleoside triphosphate hydrolases"/>
    <property type="match status" value="1"/>
</dbReference>
<dbReference type="PROSITE" id="PS50893">
    <property type="entry name" value="ABC_TRANSPORTER_2"/>
    <property type="match status" value="1"/>
</dbReference>
<dbReference type="InterPro" id="IPR050166">
    <property type="entry name" value="ABC_transporter_ATP-bind"/>
</dbReference>
<proteinExistence type="predicted"/>
<accession>A0A517LWU1</accession>
<sequence>MHCRFVGQLCWFDGVVVVRCVIDSGHVVAEKGRDNMSGFVEFSGVGKTYRESHGQTVIVENFDLHIAKGECVSLLGHSGCGKSTILTMAAGLTAITDGGILVDGHGVDGPGPDRRVVFSLPGLLPWMTVFDNVMLSVRQTHPNATSEEREAIVDGFLHPLGLSDVRDHKATELARGIQQRVGIARAVALNPKMLLLDEPFALLDAEDRMTLQDLLLDLHWRHHLTTLMITRDIDEALLISDRVVLMTKGPKATVGKIVDVQFDRPRVRAKIATHPQYAELRRQISAFLEEQERIDAA</sequence>
<dbReference type="Pfam" id="PF00005">
    <property type="entry name" value="ABC_tran"/>
    <property type="match status" value="1"/>
</dbReference>
<dbReference type="SMART" id="SM00382">
    <property type="entry name" value="AAA"/>
    <property type="match status" value="1"/>
</dbReference>
<dbReference type="Gene3D" id="3.40.50.300">
    <property type="entry name" value="P-loop containing nucleotide triphosphate hydrolases"/>
    <property type="match status" value="1"/>
</dbReference>
<evidence type="ECO:0000256" key="3">
    <source>
        <dbReference type="ARBA" id="ARBA00022475"/>
    </source>
</evidence>
<keyword evidence="5 8" id="KW-0067">ATP-binding</keyword>
<dbReference type="KEGG" id="ruv:EC9_12640"/>
<dbReference type="EC" id="3.6.3.-" evidence="8"/>
<keyword evidence="4" id="KW-0547">Nucleotide-binding</keyword>
<dbReference type="PANTHER" id="PTHR42788:SF7">
    <property type="entry name" value="NITRATE ABC TRANSPORTER ATP-BINDING PROTEIN"/>
    <property type="match status" value="1"/>
</dbReference>
<keyword evidence="8" id="KW-0378">Hydrolase</keyword>